<feature type="region of interest" description="Disordered" evidence="6">
    <location>
        <begin position="96"/>
        <end position="132"/>
    </location>
</feature>
<dbReference type="PANTHER" id="PTHR43788:SF8">
    <property type="entry name" value="DNA-BINDING PROTEIN SMUBP-2"/>
    <property type="match status" value="1"/>
</dbReference>
<dbReference type="InterPro" id="IPR050534">
    <property type="entry name" value="Coronavir_polyprotein_1ab"/>
</dbReference>
<dbReference type="PANTHER" id="PTHR43788">
    <property type="entry name" value="DNA2/NAM7 HELICASE FAMILY MEMBER"/>
    <property type="match status" value="1"/>
</dbReference>
<protein>
    <submittedName>
        <fullName evidence="9">Uncharacterized protein</fullName>
    </submittedName>
</protein>
<feature type="domain" description="DNA2/NAM7 helicase helicase" evidence="7">
    <location>
        <begin position="638"/>
        <end position="708"/>
    </location>
</feature>
<evidence type="ECO:0000256" key="5">
    <source>
        <dbReference type="ARBA" id="ARBA00022840"/>
    </source>
</evidence>
<keyword evidence="3" id="KW-0378">Hydrolase</keyword>
<name>A0A8H3HHH8_9AGAM</name>
<dbReference type="Pfam" id="PF13087">
    <property type="entry name" value="AAA_12"/>
    <property type="match status" value="1"/>
</dbReference>
<feature type="compositionally biased region" description="Acidic residues" evidence="6">
    <location>
        <begin position="1055"/>
        <end position="1071"/>
    </location>
</feature>
<reference evidence="9" key="1">
    <citation type="submission" date="2021-01" db="EMBL/GenBank/DDBJ databases">
        <authorList>
            <person name="Kaushik A."/>
        </authorList>
    </citation>
    <scope>NUCLEOTIDE SEQUENCE</scope>
    <source>
        <strain evidence="9">AG6-10EEA</strain>
    </source>
</reference>
<evidence type="ECO:0000313" key="9">
    <source>
        <dbReference type="EMBL" id="CAE6509689.1"/>
    </source>
</evidence>
<feature type="compositionally biased region" description="Basic and acidic residues" evidence="6">
    <location>
        <begin position="96"/>
        <end position="113"/>
    </location>
</feature>
<dbReference type="InterPro" id="IPR027417">
    <property type="entry name" value="P-loop_NTPase"/>
</dbReference>
<feature type="compositionally biased region" description="Basic residues" evidence="6">
    <location>
        <begin position="114"/>
        <end position="123"/>
    </location>
</feature>
<evidence type="ECO:0000313" key="10">
    <source>
        <dbReference type="Proteomes" id="UP000663853"/>
    </source>
</evidence>
<proteinExistence type="inferred from homology"/>
<evidence type="ECO:0000256" key="2">
    <source>
        <dbReference type="ARBA" id="ARBA00022741"/>
    </source>
</evidence>
<sequence>MASNTFRIEIDLLDKNHPEAVDVLAVDRAILKDRDISTILGSLPTQTEAPIEQQYPKQYVGIDLFYGKDHQVKGLVFFSKSRALVVRIPDNAAKTSAERYEKKQLEKPEDKPKPKPTGRFKGRKPVEATPERTPYERLRQLLDVNLVAFGMAQITLTLWHTLRERVEGINLSTIISKPEAPAPRSMPDPNSLADDNESEKNEWGGNERKGGQGNSGRGGRGGHHGRGRGDRGGGGRGRGRGRGRGGRSDSDKTGDHNSASVKKPAMKRVELPEDKDGCWDRIVRSPGEVVQKLYPKVSRMDINAVFVGQEEESDMIGRVAEAISRAWVAYIVANYDSEEIRSAMREAPVIKPSRLNDEELTFFSKSMVSAWVVMGEGEAERPIEKEDMRMGRRNEIVSQTRKKRIRANKTQEIRVRTKDGEQMTFYAKRVQDDAKAVKLTENELTSEEDKPKNDHRADKGPHKGKKNGHHQHIFKDLIGGADEFNEGPPNDEEAAAIEKALFDMDNVHSFQVYGRAEATMSEKGRDMFVLRLLEGRGALRGPEYQDCEFIRRVWFPNHAQKETGKKREEKNKPEEVKERYDWIEGDWGDDTDEEEAARALKNKVPDSELSDDTEPEDTGHDIKLNEVESLVPKLKNRINPSQLKVIGRVTAPNSKGRTRATLVHGPPGTGKTSTITAAAIRLVKSGEHIWIVAQSNVGIGNVAEKLMDIEFYDFILIVSEEYFVWSEKQYTKLKPYLVRTTQLKGQAKRFQGKRLVLCTLAALSNPVVEDLVMYQHVPLRNLIIDEASQIDMTSQFMHLFFKHRYALRNICWFGDPKQLPPYGWSESIKIDDIFKVDHLQANSKLMDTSYRLPVPIAKFISKHVYKGKLEASPFHQVIEPTDAMLFVNTPKGEEEGEVGGTSSLNPVEAEVVVQIVELYYNKVNPATGVNYEFDIITPYDAQRRLVEQMLKSKGIEREVYNVDSFQGREADYIITTLTKTTFSSFLTSINRLNVLLTRCKKGLVVVTQKEFVIRTGGLLRGLWWEYEDHDIWKEADDVVKGYVDLPGSPAPVERPEEESGEEGSDEDSGSE</sequence>
<feature type="domain" description="DNA2/NAM7 helicase-like C-terminal" evidence="8">
    <location>
        <begin position="840"/>
        <end position="1009"/>
    </location>
</feature>
<feature type="region of interest" description="Disordered" evidence="6">
    <location>
        <begin position="600"/>
        <end position="619"/>
    </location>
</feature>
<feature type="region of interest" description="Disordered" evidence="6">
    <location>
        <begin position="1043"/>
        <end position="1071"/>
    </location>
</feature>
<evidence type="ECO:0000256" key="1">
    <source>
        <dbReference type="ARBA" id="ARBA00007913"/>
    </source>
</evidence>
<comment type="caution">
    <text evidence="9">The sequence shown here is derived from an EMBL/GenBank/DDBJ whole genome shotgun (WGS) entry which is preliminary data.</text>
</comment>
<feature type="compositionally biased region" description="Basic and acidic residues" evidence="6">
    <location>
        <begin position="246"/>
        <end position="255"/>
    </location>
</feature>
<dbReference type="Pfam" id="PF13086">
    <property type="entry name" value="AAA_11"/>
    <property type="match status" value="1"/>
</dbReference>
<keyword evidence="5" id="KW-0067">ATP-binding</keyword>
<keyword evidence="4" id="KW-0347">Helicase</keyword>
<evidence type="ECO:0000256" key="3">
    <source>
        <dbReference type="ARBA" id="ARBA00022801"/>
    </source>
</evidence>
<evidence type="ECO:0000256" key="6">
    <source>
        <dbReference type="SAM" id="MobiDB-lite"/>
    </source>
</evidence>
<dbReference type="GO" id="GO:0016787">
    <property type="term" value="F:hydrolase activity"/>
    <property type="evidence" value="ECO:0007669"/>
    <property type="project" value="UniProtKB-KW"/>
</dbReference>
<dbReference type="Gene3D" id="3.40.50.300">
    <property type="entry name" value="P-loop containing nucleotide triphosphate hydrolases"/>
    <property type="match status" value="2"/>
</dbReference>
<dbReference type="EMBL" id="CAJMXA010003656">
    <property type="protein sequence ID" value="CAE6509689.1"/>
    <property type="molecule type" value="Genomic_DNA"/>
</dbReference>
<feature type="compositionally biased region" description="Basic and acidic residues" evidence="6">
    <location>
        <begin position="198"/>
        <end position="210"/>
    </location>
</feature>
<dbReference type="InterPro" id="IPR041679">
    <property type="entry name" value="DNA2/NAM7-like_C"/>
</dbReference>
<dbReference type="CDD" id="cd18808">
    <property type="entry name" value="SF1_C_Upf1"/>
    <property type="match status" value="1"/>
</dbReference>
<comment type="similarity">
    <text evidence="1">Belongs to the DNA2/NAM7 helicase family.</text>
</comment>
<feature type="compositionally biased region" description="Basic and acidic residues" evidence="6">
    <location>
        <begin position="440"/>
        <end position="461"/>
    </location>
</feature>
<dbReference type="SUPFAM" id="SSF52540">
    <property type="entry name" value="P-loop containing nucleoside triphosphate hydrolases"/>
    <property type="match status" value="1"/>
</dbReference>
<evidence type="ECO:0000259" key="7">
    <source>
        <dbReference type="Pfam" id="PF13086"/>
    </source>
</evidence>
<gene>
    <name evidence="9" type="ORF">RDB_LOCUS125582</name>
</gene>
<dbReference type="GO" id="GO:0005524">
    <property type="term" value="F:ATP binding"/>
    <property type="evidence" value="ECO:0007669"/>
    <property type="project" value="UniProtKB-KW"/>
</dbReference>
<dbReference type="GO" id="GO:0043139">
    <property type="term" value="F:5'-3' DNA helicase activity"/>
    <property type="evidence" value="ECO:0007669"/>
    <property type="project" value="TreeGrafter"/>
</dbReference>
<dbReference type="Proteomes" id="UP000663853">
    <property type="component" value="Unassembled WGS sequence"/>
</dbReference>
<evidence type="ECO:0000259" key="8">
    <source>
        <dbReference type="Pfam" id="PF13087"/>
    </source>
</evidence>
<dbReference type="AlphaFoldDB" id="A0A8H3HHH8"/>
<dbReference type="InterPro" id="IPR047187">
    <property type="entry name" value="SF1_C_Upf1"/>
</dbReference>
<accession>A0A8H3HHH8</accession>
<feature type="region of interest" description="Disordered" evidence="6">
    <location>
        <begin position="440"/>
        <end position="470"/>
    </location>
</feature>
<keyword evidence="2" id="KW-0547">Nucleotide-binding</keyword>
<organism evidence="9 10">
    <name type="scientific">Rhizoctonia solani</name>
    <dbReference type="NCBI Taxonomy" id="456999"/>
    <lineage>
        <taxon>Eukaryota</taxon>
        <taxon>Fungi</taxon>
        <taxon>Dikarya</taxon>
        <taxon>Basidiomycota</taxon>
        <taxon>Agaricomycotina</taxon>
        <taxon>Agaricomycetes</taxon>
        <taxon>Cantharellales</taxon>
        <taxon>Ceratobasidiaceae</taxon>
        <taxon>Rhizoctonia</taxon>
    </lineage>
</organism>
<feature type="region of interest" description="Disordered" evidence="6">
    <location>
        <begin position="178"/>
        <end position="272"/>
    </location>
</feature>
<dbReference type="InterPro" id="IPR041677">
    <property type="entry name" value="DNA2/NAM7_AAA_11"/>
</dbReference>
<evidence type="ECO:0000256" key="4">
    <source>
        <dbReference type="ARBA" id="ARBA00022806"/>
    </source>
</evidence>